<evidence type="ECO:0000256" key="2">
    <source>
        <dbReference type="ARBA" id="ARBA00012261"/>
    </source>
</evidence>
<dbReference type="Gene3D" id="3.40.50.12230">
    <property type="match status" value="1"/>
</dbReference>
<proteinExistence type="inferred from homology"/>
<dbReference type="eggNOG" id="KOG3082">
    <property type="taxonomic scope" value="Eukaryota"/>
</dbReference>
<keyword evidence="5" id="KW-0648">Protein biosynthesis</keyword>
<evidence type="ECO:0000256" key="3">
    <source>
        <dbReference type="ARBA" id="ARBA00014185"/>
    </source>
</evidence>
<feature type="domain" description="Formyl transferase N-terminal" evidence="6">
    <location>
        <begin position="41"/>
        <end position="227"/>
    </location>
</feature>
<evidence type="ECO:0000256" key="1">
    <source>
        <dbReference type="ARBA" id="ARBA00010699"/>
    </source>
</evidence>
<evidence type="ECO:0000256" key="5">
    <source>
        <dbReference type="ARBA" id="ARBA00022917"/>
    </source>
</evidence>
<evidence type="ECO:0000313" key="9">
    <source>
        <dbReference type="Proteomes" id="UP000019132"/>
    </source>
</evidence>
<organism evidence="8 9">
    <name type="scientific">Globisporangium ultimum (strain ATCC 200006 / CBS 805.95 / DAOM BR144)</name>
    <name type="common">Pythium ultimum</name>
    <dbReference type="NCBI Taxonomy" id="431595"/>
    <lineage>
        <taxon>Eukaryota</taxon>
        <taxon>Sar</taxon>
        <taxon>Stramenopiles</taxon>
        <taxon>Oomycota</taxon>
        <taxon>Peronosporomycetes</taxon>
        <taxon>Pythiales</taxon>
        <taxon>Pythiaceae</taxon>
        <taxon>Globisporangium</taxon>
    </lineage>
</organism>
<dbReference type="InterPro" id="IPR036477">
    <property type="entry name" value="Formyl_transf_N_sf"/>
</dbReference>
<evidence type="ECO:0000313" key="8">
    <source>
        <dbReference type="EnsemblProtists" id="PYU1_T011072"/>
    </source>
</evidence>
<dbReference type="Proteomes" id="UP000019132">
    <property type="component" value="Unassembled WGS sequence"/>
</dbReference>
<name>K3X1H3_GLOUD</name>
<evidence type="ECO:0000256" key="4">
    <source>
        <dbReference type="ARBA" id="ARBA00022679"/>
    </source>
</evidence>
<dbReference type="EnsemblProtists" id="PYU1_T011072">
    <property type="protein sequence ID" value="PYU1_T011072"/>
    <property type="gene ID" value="PYU1_G011048"/>
</dbReference>
<dbReference type="GO" id="GO:0004479">
    <property type="term" value="F:methionyl-tRNA formyltransferase activity"/>
    <property type="evidence" value="ECO:0007669"/>
    <property type="project" value="UniProtKB-EC"/>
</dbReference>
<dbReference type="GO" id="GO:0005739">
    <property type="term" value="C:mitochondrion"/>
    <property type="evidence" value="ECO:0007669"/>
    <property type="project" value="TreeGrafter"/>
</dbReference>
<dbReference type="SUPFAM" id="SSF53328">
    <property type="entry name" value="Formyltransferase"/>
    <property type="match status" value="1"/>
</dbReference>
<dbReference type="SUPFAM" id="SSF50486">
    <property type="entry name" value="FMT C-terminal domain-like"/>
    <property type="match status" value="1"/>
</dbReference>
<dbReference type="InterPro" id="IPR041711">
    <property type="entry name" value="Met-tRNA-FMT_N"/>
</dbReference>
<protein>
    <recommendedName>
        <fullName evidence="3">Methionyl-tRNA formyltransferase, mitochondrial</fullName>
        <ecNumber evidence="2">2.1.2.9</ecNumber>
    </recommendedName>
</protein>
<dbReference type="VEuPathDB" id="FungiDB:PYU1_G011048"/>
<evidence type="ECO:0000259" key="6">
    <source>
        <dbReference type="Pfam" id="PF00551"/>
    </source>
</evidence>
<dbReference type="STRING" id="431595.K3X1H3"/>
<sequence>MLRRSARAGALLLQSSSANARVWTNGAQWRSFAAASSAASRVLFFGTDDVSVATLKALYANSQQDDGRIIDTIDVICPSDRKVGRGKRTDPVPVKRFALDHGLNVFHTPPQLKTLKNWPLPTQAAYDVGVVVSFGYFLHPHLLANLAHGAINMHPSLLPKYRGPAPIHHALLNGDATTGVSVIEIDPRAFDVGRILLQKEFAIPPEIQCNELSQRLASFGAECVLETLQHLAEYKKNAVVQDDSKACKAPKISFQDGILAFQHETADQIFHKWQALSDSVGISVQFKDKVVKLIEIRRPTSEDLVFVHQEESRLAGETGSFSLVTSPEGTCIFDKTRQALWLKCAANSWLLVTKLQQADRKVGSAIDFANGYRLKHLQREQFHKGTQS</sequence>
<dbReference type="InterPro" id="IPR002376">
    <property type="entry name" value="Formyl_transf_N"/>
</dbReference>
<dbReference type="Pfam" id="PF00551">
    <property type="entry name" value="Formyl_trans_N"/>
    <property type="match status" value="1"/>
</dbReference>
<dbReference type="PANTHER" id="PTHR11138:SF5">
    <property type="entry name" value="METHIONYL-TRNA FORMYLTRANSFERASE, MITOCHONDRIAL"/>
    <property type="match status" value="1"/>
</dbReference>
<dbReference type="PANTHER" id="PTHR11138">
    <property type="entry name" value="METHIONYL-TRNA FORMYLTRANSFERASE"/>
    <property type="match status" value="1"/>
</dbReference>
<reference evidence="9" key="2">
    <citation type="submission" date="2010-04" db="EMBL/GenBank/DDBJ databases">
        <authorList>
            <person name="Buell R."/>
            <person name="Hamilton J."/>
            <person name="Hostetler J."/>
        </authorList>
    </citation>
    <scope>NUCLEOTIDE SEQUENCE [LARGE SCALE GENOMIC DNA]</scope>
    <source>
        <strain evidence="9">DAOM:BR144</strain>
    </source>
</reference>
<dbReference type="EMBL" id="GL376606">
    <property type="status" value="NOT_ANNOTATED_CDS"/>
    <property type="molecule type" value="Genomic_DNA"/>
</dbReference>
<dbReference type="HOGENOM" id="CLU_033347_0_0_1"/>
<dbReference type="InParanoid" id="K3X1H3"/>
<dbReference type="OMA" id="VGCINIH"/>
<dbReference type="NCBIfam" id="TIGR00460">
    <property type="entry name" value="fmt"/>
    <property type="match status" value="1"/>
</dbReference>
<reference evidence="8" key="3">
    <citation type="submission" date="2015-02" db="UniProtKB">
        <authorList>
            <consortium name="EnsemblProtists"/>
        </authorList>
    </citation>
    <scope>IDENTIFICATION</scope>
    <source>
        <strain evidence="8">DAOM BR144</strain>
    </source>
</reference>
<dbReference type="InterPro" id="IPR011034">
    <property type="entry name" value="Formyl_transferase-like_C_sf"/>
</dbReference>
<comment type="similarity">
    <text evidence="1">Belongs to the Fmt family.</text>
</comment>
<dbReference type="InterPro" id="IPR005794">
    <property type="entry name" value="Fmt"/>
</dbReference>
<dbReference type="InterPro" id="IPR005793">
    <property type="entry name" value="Formyl_trans_C"/>
</dbReference>
<feature type="domain" description="Formyl transferase C-terminal" evidence="7">
    <location>
        <begin position="251"/>
        <end position="373"/>
    </location>
</feature>
<keyword evidence="9" id="KW-1185">Reference proteome</keyword>
<dbReference type="CDD" id="cd08646">
    <property type="entry name" value="FMT_core_Met-tRNA-FMT_N"/>
    <property type="match status" value="1"/>
</dbReference>
<dbReference type="Pfam" id="PF02911">
    <property type="entry name" value="Formyl_trans_C"/>
    <property type="match status" value="1"/>
</dbReference>
<dbReference type="AlphaFoldDB" id="K3X1H3"/>
<evidence type="ECO:0000259" key="7">
    <source>
        <dbReference type="Pfam" id="PF02911"/>
    </source>
</evidence>
<reference evidence="9" key="1">
    <citation type="journal article" date="2010" name="Genome Biol.">
        <title>Genome sequence of the necrotrophic plant pathogen Pythium ultimum reveals original pathogenicity mechanisms and effector repertoire.</title>
        <authorList>
            <person name="Levesque C.A."/>
            <person name="Brouwer H."/>
            <person name="Cano L."/>
            <person name="Hamilton J.P."/>
            <person name="Holt C."/>
            <person name="Huitema E."/>
            <person name="Raffaele S."/>
            <person name="Robideau G.P."/>
            <person name="Thines M."/>
            <person name="Win J."/>
            <person name="Zerillo M.M."/>
            <person name="Beakes G.W."/>
            <person name="Boore J.L."/>
            <person name="Busam D."/>
            <person name="Dumas B."/>
            <person name="Ferriera S."/>
            <person name="Fuerstenberg S.I."/>
            <person name="Gachon C.M."/>
            <person name="Gaulin E."/>
            <person name="Govers F."/>
            <person name="Grenville-Briggs L."/>
            <person name="Horner N."/>
            <person name="Hostetler J."/>
            <person name="Jiang R.H."/>
            <person name="Johnson J."/>
            <person name="Krajaejun T."/>
            <person name="Lin H."/>
            <person name="Meijer H.J."/>
            <person name="Moore B."/>
            <person name="Morris P."/>
            <person name="Phuntmart V."/>
            <person name="Puiu D."/>
            <person name="Shetty J."/>
            <person name="Stajich J.E."/>
            <person name="Tripathy S."/>
            <person name="Wawra S."/>
            <person name="van West P."/>
            <person name="Whitty B.R."/>
            <person name="Coutinho P.M."/>
            <person name="Henrissat B."/>
            <person name="Martin F."/>
            <person name="Thomas P.D."/>
            <person name="Tyler B.M."/>
            <person name="De Vries R.P."/>
            <person name="Kamoun S."/>
            <person name="Yandell M."/>
            <person name="Tisserat N."/>
            <person name="Buell C.R."/>
        </authorList>
    </citation>
    <scope>NUCLEOTIDE SEQUENCE</scope>
    <source>
        <strain evidence="9">DAOM:BR144</strain>
    </source>
</reference>
<dbReference type="EC" id="2.1.2.9" evidence="2"/>
<accession>K3X1H3</accession>
<keyword evidence="4" id="KW-0808">Transferase</keyword>